<gene>
    <name evidence="4" type="ORF">EJE83_02855</name>
</gene>
<sequence length="190" mass="20399">MPPAPPSPFRRHPTQSTETPKFWIRPMQPGDISQVLAVQAQAYRDLMHESEATLASRLRLSPSTCWVAVDAGSAHAPVAGYLFTHPWRIAAPPPLDTVLDALPDTPDCWYVHDMALAPRTRGAGVASQLYAVALASAQSLGLCASALVAVQQSQGFWARFGYAVATDISPLIAAKLEGYGDGAVFMTRDL</sequence>
<dbReference type="Proteomes" id="UP000270216">
    <property type="component" value="Unassembled WGS sequence"/>
</dbReference>
<dbReference type="InterPro" id="IPR000182">
    <property type="entry name" value="GNAT_dom"/>
</dbReference>
<evidence type="ECO:0000313" key="4">
    <source>
        <dbReference type="EMBL" id="RSK85814.1"/>
    </source>
</evidence>
<dbReference type="InterPro" id="IPR050832">
    <property type="entry name" value="Bact_Acetyltransf"/>
</dbReference>
<dbReference type="Pfam" id="PF00583">
    <property type="entry name" value="Acetyltransf_1"/>
    <property type="match status" value="1"/>
</dbReference>
<keyword evidence="1" id="KW-0808">Transferase</keyword>
<dbReference type="SUPFAM" id="SSF55729">
    <property type="entry name" value="Acyl-CoA N-acyltransferases (Nat)"/>
    <property type="match status" value="1"/>
</dbReference>
<keyword evidence="2" id="KW-0012">Acyltransferase</keyword>
<feature type="domain" description="N-acetyltransferase" evidence="3">
    <location>
        <begin position="22"/>
        <end position="190"/>
    </location>
</feature>
<evidence type="ECO:0000256" key="2">
    <source>
        <dbReference type="ARBA" id="ARBA00023315"/>
    </source>
</evidence>
<dbReference type="CDD" id="cd04301">
    <property type="entry name" value="NAT_SF"/>
    <property type="match status" value="1"/>
</dbReference>
<dbReference type="EMBL" id="RWHX01000003">
    <property type="protein sequence ID" value="RSK85814.1"/>
    <property type="molecule type" value="Genomic_DNA"/>
</dbReference>
<evidence type="ECO:0000256" key="1">
    <source>
        <dbReference type="ARBA" id="ARBA00022679"/>
    </source>
</evidence>
<evidence type="ECO:0000313" key="5">
    <source>
        <dbReference type="Proteomes" id="UP000270216"/>
    </source>
</evidence>
<dbReference type="PANTHER" id="PTHR43877">
    <property type="entry name" value="AMINOALKYLPHOSPHONATE N-ACETYLTRANSFERASE-RELATED-RELATED"/>
    <property type="match status" value="1"/>
</dbReference>
<keyword evidence="5" id="KW-1185">Reference proteome</keyword>
<dbReference type="InterPro" id="IPR016181">
    <property type="entry name" value="Acyl_CoA_acyltransferase"/>
</dbReference>
<protein>
    <submittedName>
        <fullName evidence="4">GNAT family N-acetyltransferase</fullName>
    </submittedName>
</protein>
<organism evidence="4 5">
    <name type="scientific">Pandoraea apista</name>
    <dbReference type="NCBI Taxonomy" id="93218"/>
    <lineage>
        <taxon>Bacteria</taxon>
        <taxon>Pseudomonadati</taxon>
        <taxon>Pseudomonadota</taxon>
        <taxon>Betaproteobacteria</taxon>
        <taxon>Burkholderiales</taxon>
        <taxon>Burkholderiaceae</taxon>
        <taxon>Pandoraea</taxon>
    </lineage>
</organism>
<evidence type="ECO:0000259" key="3">
    <source>
        <dbReference type="PROSITE" id="PS51186"/>
    </source>
</evidence>
<dbReference type="PROSITE" id="PS51186">
    <property type="entry name" value="GNAT"/>
    <property type="match status" value="1"/>
</dbReference>
<proteinExistence type="predicted"/>
<dbReference type="Gene3D" id="3.40.630.30">
    <property type="match status" value="1"/>
</dbReference>
<accession>A0ABX9ZUT6</accession>
<reference evidence="4 5" key="1">
    <citation type="submission" date="2018-12" db="EMBL/GenBank/DDBJ databases">
        <title>Whole genome sequence of a Pandoraea apista isolate from a patient with cystic fibrosis.</title>
        <authorList>
            <person name="Kenna D.T."/>
            <person name="Turton J.F."/>
        </authorList>
    </citation>
    <scope>NUCLEOTIDE SEQUENCE [LARGE SCALE GENOMIC DNA]</scope>
    <source>
        <strain evidence="4 5">Pa13324</strain>
    </source>
</reference>
<dbReference type="PANTHER" id="PTHR43877:SF2">
    <property type="entry name" value="AMINOALKYLPHOSPHONATE N-ACETYLTRANSFERASE-RELATED"/>
    <property type="match status" value="1"/>
</dbReference>
<comment type="caution">
    <text evidence="4">The sequence shown here is derived from an EMBL/GenBank/DDBJ whole genome shotgun (WGS) entry which is preliminary data.</text>
</comment>
<name>A0ABX9ZUT6_9BURK</name>